<dbReference type="Gene3D" id="3.40.50.300">
    <property type="entry name" value="P-loop containing nucleotide triphosphate hydrolases"/>
    <property type="match status" value="1"/>
</dbReference>
<reference evidence="2" key="1">
    <citation type="submission" date="2023-08" db="EMBL/GenBank/DDBJ databases">
        <authorList>
            <person name="Page C.A."/>
            <person name="Perez-Diaz I.M."/>
        </authorList>
    </citation>
    <scope>NUCLEOTIDE SEQUENCE</scope>
    <source>
        <strain evidence="2">3.8.38</strain>
    </source>
</reference>
<comment type="caution">
    <text evidence="2">The sequence shown here is derived from an EMBL/GenBank/DDBJ whole genome shotgun (WGS) entry which is preliminary data.</text>
</comment>
<gene>
    <name evidence="2" type="ORF">RI532_14415</name>
</gene>
<name>A0AAW8W9V4_9LACO</name>
<dbReference type="AlphaFoldDB" id="A0AAW8W9V4"/>
<dbReference type="EMBL" id="JAVLAM010000011">
    <property type="protein sequence ID" value="MDT7015548.1"/>
    <property type="molecule type" value="Genomic_DNA"/>
</dbReference>
<dbReference type="GO" id="GO:0005524">
    <property type="term" value="F:ATP binding"/>
    <property type="evidence" value="ECO:0007669"/>
    <property type="project" value="UniProtKB-KW"/>
</dbReference>
<feature type="domain" description="ATPase AAA-type core" evidence="1">
    <location>
        <begin position="4"/>
        <end position="71"/>
    </location>
</feature>
<evidence type="ECO:0000313" key="3">
    <source>
        <dbReference type="Proteomes" id="UP001254075"/>
    </source>
</evidence>
<organism evidence="2 3">
    <name type="scientific">Levilactobacillus namurensis</name>
    <dbReference type="NCBI Taxonomy" id="380393"/>
    <lineage>
        <taxon>Bacteria</taxon>
        <taxon>Bacillati</taxon>
        <taxon>Bacillota</taxon>
        <taxon>Bacilli</taxon>
        <taxon>Lactobacillales</taxon>
        <taxon>Lactobacillaceae</taxon>
        <taxon>Levilactobacillus</taxon>
    </lineage>
</organism>
<evidence type="ECO:0000259" key="1">
    <source>
        <dbReference type="Pfam" id="PF13304"/>
    </source>
</evidence>
<dbReference type="GO" id="GO:0016887">
    <property type="term" value="F:ATP hydrolysis activity"/>
    <property type="evidence" value="ECO:0007669"/>
    <property type="project" value="InterPro"/>
</dbReference>
<dbReference type="Proteomes" id="UP001254075">
    <property type="component" value="Unassembled WGS sequence"/>
</dbReference>
<dbReference type="Pfam" id="PF13304">
    <property type="entry name" value="AAA_21"/>
    <property type="match status" value="1"/>
</dbReference>
<keyword evidence="2" id="KW-0067">ATP-binding</keyword>
<protein>
    <submittedName>
        <fullName evidence="2">ATP-binding protein</fullName>
    </submittedName>
</protein>
<dbReference type="InterPro" id="IPR027417">
    <property type="entry name" value="P-loop_NTPase"/>
</dbReference>
<keyword evidence="2" id="KW-0547">Nucleotide-binding</keyword>
<accession>A0AAW8W9V4</accession>
<sequence length="152" mass="17332">MPDFSQMSQGKKAFVILTLILEFSQDKKPVIIDQPEDSLDNRSIYQDLTRYLKSKKKERQIILVTHNPNVVVGSDAENVIVANQNSSKTPNKNNVQFSYINGPLENTFLNPNSERLLESKGIREHVIEILEGGKEAFKERENKYTSEFSSSI</sequence>
<dbReference type="SUPFAM" id="SSF52540">
    <property type="entry name" value="P-loop containing nucleoside triphosphate hydrolases"/>
    <property type="match status" value="1"/>
</dbReference>
<proteinExistence type="predicted"/>
<evidence type="ECO:0000313" key="2">
    <source>
        <dbReference type="EMBL" id="MDT7015548.1"/>
    </source>
</evidence>
<dbReference type="InterPro" id="IPR003959">
    <property type="entry name" value="ATPase_AAA_core"/>
</dbReference>